<dbReference type="InterPro" id="IPR050320">
    <property type="entry name" value="N5-glutamine_MTase"/>
</dbReference>
<dbReference type="STRING" id="1073574.GOARA_076_00350"/>
<comment type="caution">
    <text evidence="2">The sequence shown here is derived from an EMBL/GenBank/DDBJ whole genome shotgun (WGS) entry which is preliminary data.</text>
</comment>
<dbReference type="Proteomes" id="UP000035088">
    <property type="component" value="Unassembled WGS sequence"/>
</dbReference>
<dbReference type="GO" id="GO:0008168">
    <property type="term" value="F:methyltransferase activity"/>
    <property type="evidence" value="ECO:0007669"/>
    <property type="project" value="UniProtKB-KW"/>
</dbReference>
<protein>
    <submittedName>
        <fullName evidence="2">Protein methyltransferase HemK</fullName>
    </submittedName>
</protein>
<dbReference type="OrthoDB" id="9800643at2"/>
<organism evidence="2 3">
    <name type="scientific">Gordonia araii NBRC 100433</name>
    <dbReference type="NCBI Taxonomy" id="1073574"/>
    <lineage>
        <taxon>Bacteria</taxon>
        <taxon>Bacillati</taxon>
        <taxon>Actinomycetota</taxon>
        <taxon>Actinomycetes</taxon>
        <taxon>Mycobacteriales</taxon>
        <taxon>Gordoniaceae</taxon>
        <taxon>Gordonia</taxon>
    </lineage>
</organism>
<dbReference type="GO" id="GO:0032259">
    <property type="term" value="P:methylation"/>
    <property type="evidence" value="ECO:0007669"/>
    <property type="project" value="UniProtKB-KW"/>
</dbReference>
<dbReference type="InterPro" id="IPR002052">
    <property type="entry name" value="DNA_methylase_N6_adenine_CS"/>
</dbReference>
<keyword evidence="2" id="KW-0489">Methyltransferase</keyword>
<dbReference type="GO" id="GO:0003676">
    <property type="term" value="F:nucleic acid binding"/>
    <property type="evidence" value="ECO:0007669"/>
    <property type="project" value="InterPro"/>
</dbReference>
<name>G7H6Q0_9ACTN</name>
<dbReference type="InterPro" id="IPR029063">
    <property type="entry name" value="SAM-dependent_MTases_sf"/>
</dbReference>
<dbReference type="InterPro" id="IPR040758">
    <property type="entry name" value="PrmC_N"/>
</dbReference>
<evidence type="ECO:0000313" key="2">
    <source>
        <dbReference type="EMBL" id="GAB11525.1"/>
    </source>
</evidence>
<dbReference type="PANTHER" id="PTHR18895">
    <property type="entry name" value="HEMK METHYLTRANSFERASE"/>
    <property type="match status" value="1"/>
</dbReference>
<gene>
    <name evidence="2" type="primary">hemK</name>
    <name evidence="2" type="ORF">GOARA_076_00350</name>
</gene>
<dbReference type="Pfam" id="PF17827">
    <property type="entry name" value="PrmC_N"/>
    <property type="match status" value="1"/>
</dbReference>
<dbReference type="Gene3D" id="1.10.8.10">
    <property type="entry name" value="DNA helicase RuvA subunit, C-terminal domain"/>
    <property type="match status" value="1"/>
</dbReference>
<proteinExistence type="predicted"/>
<evidence type="ECO:0000259" key="1">
    <source>
        <dbReference type="Pfam" id="PF17827"/>
    </source>
</evidence>
<dbReference type="RefSeq" id="WP_007323600.1">
    <property type="nucleotide sequence ID" value="NZ_BAEE01000076.1"/>
</dbReference>
<reference evidence="2 3" key="1">
    <citation type="submission" date="2011-11" db="EMBL/GenBank/DDBJ databases">
        <title>Whole genome shotgun sequence of Gordonia araii NBRC 100433.</title>
        <authorList>
            <person name="Yoshida Y."/>
            <person name="Hosoyama A."/>
            <person name="Tsuchikane K."/>
            <person name="Katsumata H."/>
            <person name="Yamazaki S."/>
            <person name="Fujita N."/>
        </authorList>
    </citation>
    <scope>NUCLEOTIDE SEQUENCE [LARGE SCALE GENOMIC DNA]</scope>
    <source>
        <strain evidence="2 3">NBRC 100433</strain>
    </source>
</reference>
<dbReference type="PROSITE" id="PS00092">
    <property type="entry name" value="N6_MTASE"/>
    <property type="match status" value="1"/>
</dbReference>
<dbReference type="AlphaFoldDB" id="G7H6Q0"/>
<sequence>MTVGGRPDASLARLQADAVARLTEAGVDSPRADAHWLLAHALRIDRGRLPLVDEVSDQAAARFERLLRRREAREPLQHILGRVEFGAGAGTVELRVGPGVFIPRPETELLLEWAIRTAPVNALVADFCSGSGALALGLATAREDVRVLAVELYDEARGWLRRNVAAQPLPVAQRVVVVDADVTDPASVRAAIADQAGAVGWPAGTALDLVVANPPYVPTRTDGVPTAVSAEVGADPPAAVFAGADGMAVIVPMLETARAVGRPGTELGIEHDDATGPTVAAALEATGFTSITARTDLAGAQRYVTAVQG</sequence>
<dbReference type="EMBL" id="BAEE01000076">
    <property type="protein sequence ID" value="GAB11525.1"/>
    <property type="molecule type" value="Genomic_DNA"/>
</dbReference>
<dbReference type="SUPFAM" id="SSF53335">
    <property type="entry name" value="S-adenosyl-L-methionine-dependent methyltransferases"/>
    <property type="match status" value="1"/>
</dbReference>
<keyword evidence="3" id="KW-1185">Reference proteome</keyword>
<evidence type="ECO:0000313" key="3">
    <source>
        <dbReference type="Proteomes" id="UP000035088"/>
    </source>
</evidence>
<keyword evidence="2" id="KW-0808">Transferase</keyword>
<feature type="domain" description="Release factor glutamine methyltransferase N-terminal" evidence="1">
    <location>
        <begin position="15"/>
        <end position="81"/>
    </location>
</feature>
<accession>G7H6Q0</accession>
<dbReference type="PANTHER" id="PTHR18895:SF74">
    <property type="entry name" value="MTRF1L RELEASE FACTOR GLUTAMINE METHYLTRANSFERASE"/>
    <property type="match status" value="1"/>
</dbReference>
<dbReference type="Gene3D" id="3.40.50.150">
    <property type="entry name" value="Vaccinia Virus protein VP39"/>
    <property type="match status" value="1"/>
</dbReference>